<organism evidence="9 10">
    <name type="scientific">Musicola paradisiaca (strain Ech703)</name>
    <name type="common">Dickeya paradisiaca</name>
    <name type="synonym">Dickeya dadantii</name>
    <dbReference type="NCBI Taxonomy" id="579405"/>
    <lineage>
        <taxon>Bacteria</taxon>
        <taxon>Pseudomonadati</taxon>
        <taxon>Pseudomonadota</taxon>
        <taxon>Gammaproteobacteria</taxon>
        <taxon>Enterobacterales</taxon>
        <taxon>Pectobacteriaceae</taxon>
        <taxon>Musicola</taxon>
    </lineage>
</organism>
<comment type="similarity">
    <text evidence="1">Belongs to the tannase family.</text>
</comment>
<sequence length="610" mass="65495">MFRHHPNRLAAGAVSAWLITAGLSQAQAATGLACDDSLKTHFKPDAQTSVITVKSFKQGETLKLDQSSATALPDINTPAAQTYPPAPVDVCLVKLVIGPGMPGDKAAPSTSAGMGIEIWLPQPQRWNQIIRAMGSGGWAGGVHADPAQIGTRPQYIPAIEQGYVVVTSDHGHTLLNNGSFAMLPDGKINDVLWQDFAERSLHEMAVKSKALVRAYYGTAQRYAYWDGFSTGGRQGLKLAQKYPRDFDGILAGAPAINWTKFITGELYPQIVMQRDLNQPMAAAKLNYVSGKAVNACDTLGLGFLLDPLQCRYDPTKDADVLCQHEAGNGVTGTSANPACLTRREAAAVNKIWYGQTRSGTSPDPARDNAAGPELKKPDHLWWGLTRGTNLPASLAGEKAFPIASDLVALELQRADIAGDSFKNASGDGKNGWKTLSYAELAHAYDQGLRLQTAFSRINTDDPNLSGLRAVKGKILIYHGLADEKIMPQGTINYYHRVVAAMGGQAAVDPFVRLYLIPGLAHDSTLKASSSVDPETGRNIVSSRVPLPQYLNGSDQLFTALRNWVEKGISPSTIGIGSSDGSIHMPLCRYPQHIAYTGSGDVRASGSYRCQ</sequence>
<gene>
    <name evidence="9" type="ordered locus">Dd703_2302</name>
</gene>
<evidence type="ECO:0000256" key="6">
    <source>
        <dbReference type="ARBA" id="ARBA00022837"/>
    </source>
</evidence>
<keyword evidence="5" id="KW-0378">Hydrolase</keyword>
<accession>C6C8C0</accession>
<dbReference type="STRING" id="579405.Dd703_2302"/>
<keyword evidence="6" id="KW-0106">Calcium</keyword>
<proteinExistence type="inferred from homology"/>
<evidence type="ECO:0000256" key="4">
    <source>
        <dbReference type="ARBA" id="ARBA00022729"/>
    </source>
</evidence>
<dbReference type="HOGENOM" id="CLU_014819_3_2_6"/>
<evidence type="ECO:0000256" key="1">
    <source>
        <dbReference type="ARBA" id="ARBA00006249"/>
    </source>
</evidence>
<dbReference type="KEGG" id="dda:Dd703_2302"/>
<evidence type="ECO:0000256" key="2">
    <source>
        <dbReference type="ARBA" id="ARBA00022487"/>
    </source>
</evidence>
<dbReference type="AlphaFoldDB" id="C6C8C0"/>
<keyword evidence="4 8" id="KW-0732">Signal</keyword>
<dbReference type="SUPFAM" id="SSF53474">
    <property type="entry name" value="alpha/beta-Hydrolases"/>
    <property type="match status" value="1"/>
</dbReference>
<reference evidence="9" key="1">
    <citation type="submission" date="2009-06" db="EMBL/GenBank/DDBJ databases">
        <title>Complete sequence of Dickeya dadantii Ech703.</title>
        <authorList>
            <consortium name="US DOE Joint Genome Institute"/>
            <person name="Lucas S."/>
            <person name="Copeland A."/>
            <person name="Lapidus A."/>
            <person name="Glavina del Rio T."/>
            <person name="Dalin E."/>
            <person name="Tice H."/>
            <person name="Bruce D."/>
            <person name="Goodwin L."/>
            <person name="Pitluck S."/>
            <person name="Chertkov O."/>
            <person name="Brettin T."/>
            <person name="Detter J.C."/>
            <person name="Han C."/>
            <person name="Larimer F."/>
            <person name="Land M."/>
            <person name="Hauser L."/>
            <person name="Kyrpides N."/>
            <person name="Mikhailova N."/>
            <person name="Balakrishnan V."/>
            <person name="Glasner J."/>
            <person name="Perna N.T."/>
        </authorList>
    </citation>
    <scope>NUCLEOTIDE SEQUENCE [LARGE SCALE GENOMIC DNA]</scope>
    <source>
        <strain evidence="9">Ech703</strain>
    </source>
</reference>
<dbReference type="PROSITE" id="PS51257">
    <property type="entry name" value="PROKAR_LIPOPROTEIN"/>
    <property type="match status" value="1"/>
</dbReference>
<keyword evidence="2" id="KW-0719">Serine esterase</keyword>
<dbReference type="RefSeq" id="WP_015853993.1">
    <property type="nucleotide sequence ID" value="NC_012880.1"/>
</dbReference>
<evidence type="ECO:0000256" key="8">
    <source>
        <dbReference type="SAM" id="SignalP"/>
    </source>
</evidence>
<dbReference type="Gene3D" id="3.40.50.1820">
    <property type="entry name" value="alpha/beta hydrolase"/>
    <property type="match status" value="1"/>
</dbReference>
<keyword evidence="3" id="KW-0479">Metal-binding</keyword>
<dbReference type="InterPro" id="IPR029058">
    <property type="entry name" value="AB_hydrolase_fold"/>
</dbReference>
<dbReference type="InterPro" id="IPR011118">
    <property type="entry name" value="Tannase/feruloyl_esterase"/>
</dbReference>
<evidence type="ECO:0000313" key="10">
    <source>
        <dbReference type="Proteomes" id="UP000002734"/>
    </source>
</evidence>
<keyword evidence="10" id="KW-1185">Reference proteome</keyword>
<name>C6C8C0_MUSP7</name>
<dbReference type="EMBL" id="CP001654">
    <property type="protein sequence ID" value="ACS86086.1"/>
    <property type="molecule type" value="Genomic_DNA"/>
</dbReference>
<dbReference type="PANTHER" id="PTHR33938">
    <property type="entry name" value="FERULOYL ESTERASE B-RELATED"/>
    <property type="match status" value="1"/>
</dbReference>
<dbReference type="eggNOG" id="COG1506">
    <property type="taxonomic scope" value="Bacteria"/>
</dbReference>
<dbReference type="GO" id="GO:0046872">
    <property type="term" value="F:metal ion binding"/>
    <property type="evidence" value="ECO:0007669"/>
    <property type="project" value="UniProtKB-KW"/>
</dbReference>
<protein>
    <submittedName>
        <fullName evidence="9">Tannase and feruloyl esterase</fullName>
    </submittedName>
</protein>
<evidence type="ECO:0000256" key="7">
    <source>
        <dbReference type="ARBA" id="ARBA00023157"/>
    </source>
</evidence>
<evidence type="ECO:0000256" key="3">
    <source>
        <dbReference type="ARBA" id="ARBA00022723"/>
    </source>
</evidence>
<dbReference type="GO" id="GO:0052689">
    <property type="term" value="F:carboxylic ester hydrolase activity"/>
    <property type="evidence" value="ECO:0007669"/>
    <property type="project" value="UniProtKB-KW"/>
</dbReference>
<dbReference type="Pfam" id="PF07519">
    <property type="entry name" value="Tannase"/>
    <property type="match status" value="1"/>
</dbReference>
<evidence type="ECO:0000256" key="5">
    <source>
        <dbReference type="ARBA" id="ARBA00022801"/>
    </source>
</evidence>
<dbReference type="Proteomes" id="UP000002734">
    <property type="component" value="Chromosome"/>
</dbReference>
<feature type="signal peptide" evidence="8">
    <location>
        <begin position="1"/>
        <end position="28"/>
    </location>
</feature>
<evidence type="ECO:0000313" key="9">
    <source>
        <dbReference type="EMBL" id="ACS86086.1"/>
    </source>
</evidence>
<feature type="chain" id="PRO_5002963175" evidence="8">
    <location>
        <begin position="29"/>
        <end position="610"/>
    </location>
</feature>
<dbReference type="PANTHER" id="PTHR33938:SF15">
    <property type="entry name" value="FERULOYL ESTERASE B-RELATED"/>
    <property type="match status" value="1"/>
</dbReference>
<keyword evidence="7" id="KW-1015">Disulfide bond</keyword>